<feature type="domain" description="Lipoxygenase" evidence="8">
    <location>
        <begin position="168"/>
        <end position="564"/>
    </location>
</feature>
<dbReference type="GO" id="GO:0034440">
    <property type="term" value="P:lipid oxidation"/>
    <property type="evidence" value="ECO:0007669"/>
    <property type="project" value="InterPro"/>
</dbReference>
<dbReference type="InterPro" id="IPR013819">
    <property type="entry name" value="LipOase_C"/>
</dbReference>
<evidence type="ECO:0000256" key="2">
    <source>
        <dbReference type="ARBA" id="ARBA00022723"/>
    </source>
</evidence>
<comment type="caution">
    <text evidence="9">The sequence shown here is derived from an EMBL/GenBank/DDBJ whole genome shotgun (WGS) entry which is preliminary data.</text>
</comment>
<dbReference type="AlphaFoldDB" id="A0A6G0I939"/>
<dbReference type="InterPro" id="IPR020833">
    <property type="entry name" value="LipOase_Fe_BS"/>
</dbReference>
<dbReference type="PANTHER" id="PTHR11771">
    <property type="entry name" value="LIPOXYGENASE"/>
    <property type="match status" value="1"/>
</dbReference>
<dbReference type="PRINTS" id="PR00467">
    <property type="entry name" value="MAMLPOXGNASE"/>
</dbReference>
<dbReference type="PROSITE" id="PS00711">
    <property type="entry name" value="LIPOXYGENASE_1"/>
    <property type="match status" value="1"/>
</dbReference>
<feature type="binding site" evidence="6">
    <location>
        <position position="310"/>
    </location>
    <ligand>
        <name>Fe cation</name>
        <dbReference type="ChEBI" id="CHEBI:24875"/>
        <note>catalytic</note>
    </ligand>
</feature>
<feature type="binding site" evidence="6">
    <location>
        <position position="498"/>
    </location>
    <ligand>
        <name>Fe cation</name>
        <dbReference type="ChEBI" id="CHEBI:24875"/>
        <note>catalytic</note>
    </ligand>
</feature>
<keyword evidence="3 7" id="KW-0223">Dioxygenase</keyword>
<evidence type="ECO:0000256" key="7">
    <source>
        <dbReference type="RuleBase" id="RU003974"/>
    </source>
</evidence>
<evidence type="ECO:0000313" key="9">
    <source>
        <dbReference type="EMBL" id="KAE8287791.1"/>
    </source>
</evidence>
<dbReference type="Pfam" id="PF00305">
    <property type="entry name" value="Lipoxygenase"/>
    <property type="match status" value="1"/>
</dbReference>
<dbReference type="InterPro" id="IPR036226">
    <property type="entry name" value="LipOase_C_sf"/>
</dbReference>
<dbReference type="PROSITE" id="PS51393">
    <property type="entry name" value="LIPOXYGENASE_3"/>
    <property type="match status" value="1"/>
</dbReference>
<name>A0A6G0I939_LARCR</name>
<evidence type="ECO:0000256" key="6">
    <source>
        <dbReference type="PIRSR" id="PIRSR601885-1"/>
    </source>
</evidence>
<evidence type="ECO:0000256" key="4">
    <source>
        <dbReference type="ARBA" id="ARBA00023002"/>
    </source>
</evidence>
<dbReference type="GO" id="GO:0005506">
    <property type="term" value="F:iron ion binding"/>
    <property type="evidence" value="ECO:0007669"/>
    <property type="project" value="InterPro"/>
</dbReference>
<comment type="similarity">
    <text evidence="1 7">Belongs to the lipoxygenase family.</text>
</comment>
<evidence type="ECO:0000256" key="3">
    <source>
        <dbReference type="ARBA" id="ARBA00022964"/>
    </source>
</evidence>
<dbReference type="SUPFAM" id="SSF48484">
    <property type="entry name" value="Lipoxigenase"/>
    <property type="match status" value="1"/>
</dbReference>
<evidence type="ECO:0000313" key="10">
    <source>
        <dbReference type="Proteomes" id="UP000424527"/>
    </source>
</evidence>
<reference evidence="9 10" key="1">
    <citation type="submission" date="2019-07" db="EMBL/GenBank/DDBJ databases">
        <title>Chromosome genome assembly for large yellow croaker.</title>
        <authorList>
            <person name="Xiao S."/>
        </authorList>
    </citation>
    <scope>NUCLEOTIDE SEQUENCE [LARGE SCALE GENOMIC DNA]</scope>
    <source>
        <strain evidence="9">JMULYC20181020</strain>
        <tissue evidence="9">Muscle</tissue>
    </source>
</reference>
<dbReference type="InterPro" id="IPR000907">
    <property type="entry name" value="LipOase"/>
</dbReference>
<evidence type="ECO:0000256" key="1">
    <source>
        <dbReference type="ARBA" id="ARBA00009419"/>
    </source>
</evidence>
<dbReference type="InterPro" id="IPR020834">
    <property type="entry name" value="LipOase_CS"/>
</dbReference>
<keyword evidence="10" id="KW-1185">Reference proteome</keyword>
<keyword evidence="4 7" id="KW-0560">Oxidoreductase</keyword>
<evidence type="ECO:0000259" key="8">
    <source>
        <dbReference type="PROSITE" id="PS51393"/>
    </source>
</evidence>
<feature type="binding site" evidence="6">
    <location>
        <position position="315"/>
    </location>
    <ligand>
        <name>Fe cation</name>
        <dbReference type="ChEBI" id="CHEBI:24875"/>
        <note>catalytic</note>
    </ligand>
</feature>
<keyword evidence="2 6" id="KW-0479">Metal-binding</keyword>
<comment type="cofactor">
    <cofactor evidence="6">
        <name>Fe cation</name>
        <dbReference type="ChEBI" id="CHEBI:24875"/>
    </cofactor>
    <text evidence="6">Binds 1 Fe cation per subunit.</text>
</comment>
<accession>A0A6G0I939</accession>
<dbReference type="Gene3D" id="1.20.245.10">
    <property type="entry name" value="Lipoxygenase-1, Domain 5"/>
    <property type="match status" value="3"/>
</dbReference>
<proteinExistence type="inferred from homology"/>
<dbReference type="PROSITE" id="PS00081">
    <property type="entry name" value="LIPOXYGENASE_2"/>
    <property type="match status" value="1"/>
</dbReference>
<dbReference type="InterPro" id="IPR001885">
    <property type="entry name" value="LipOase_mml"/>
</dbReference>
<sequence>MAHSNWLAGETPPITVNKGDHHLLPGSMCPIRVKANSPLGCLVLIRLHLEAETGFPDLDWHCSRVEVCRLADRQAEEGGEGGTAPEDPEVQVFLCDRWRKFLDGAPQCVDLNSMSELGPNLNYTHQSKSNNLHFLRGFVGRVEAWSFTELDTIFAHSGHQNKIARFVKTHWMEDWYFGYQCLNGCNPLLVRQTRILPPNLSITSDMIHPFLPEGSSLEQELQKGTVYLLNYEILDGVPANMVNGEQTYLCAPLCLLHLNQQGQLLPIAIQLQQTPGPQNPVFLPSDGCDWLLAKIWVHSADFQCHQLSSHYLRTHMLGEMCCVATLRQLPEIHPLHQLLMPHVRTSLQINIQARGSLLATNGVFDKAIGSGLEALPVVISQASKRICYRALCVPDDLIDRGVDKLPQCYYAQDALRSGTYCTGDKLCVCVCIRFVVNWVNLYYIGDDDVQQDSELQHWITDINTHGFRQDAGLPQSLQTKAELSKFVTMIIFSCSALHAAVNFSQVPLCHYTEAIFREDAHRQLVGEVQAELKALSDNITERNSKLELPYAYLCPEHIENSIAI</sequence>
<organism evidence="9 10">
    <name type="scientific">Larimichthys crocea</name>
    <name type="common">Large yellow croaker</name>
    <name type="synonym">Pseudosciaena crocea</name>
    <dbReference type="NCBI Taxonomy" id="215358"/>
    <lineage>
        <taxon>Eukaryota</taxon>
        <taxon>Metazoa</taxon>
        <taxon>Chordata</taxon>
        <taxon>Craniata</taxon>
        <taxon>Vertebrata</taxon>
        <taxon>Euteleostomi</taxon>
        <taxon>Actinopterygii</taxon>
        <taxon>Neopterygii</taxon>
        <taxon>Teleostei</taxon>
        <taxon>Neoteleostei</taxon>
        <taxon>Acanthomorphata</taxon>
        <taxon>Eupercaria</taxon>
        <taxon>Sciaenidae</taxon>
        <taxon>Larimichthys</taxon>
    </lineage>
</organism>
<dbReference type="GO" id="GO:0016702">
    <property type="term" value="F:oxidoreductase activity, acting on single donors with incorporation of molecular oxygen, incorporation of two atoms of oxygen"/>
    <property type="evidence" value="ECO:0007669"/>
    <property type="project" value="InterPro"/>
</dbReference>
<protein>
    <submittedName>
        <fullName evidence="9">Arachidonate 12-lipoxygenase, 12R-type</fullName>
    </submittedName>
</protein>
<dbReference type="Proteomes" id="UP000424527">
    <property type="component" value="Unassembled WGS sequence"/>
</dbReference>
<gene>
    <name evidence="9" type="ORF">D5F01_LYC13848</name>
</gene>
<dbReference type="Gene3D" id="3.10.450.60">
    <property type="match status" value="1"/>
</dbReference>
<dbReference type="PRINTS" id="PR00087">
    <property type="entry name" value="LIPOXYGENASE"/>
</dbReference>
<keyword evidence="5 6" id="KW-0408">Iron</keyword>
<dbReference type="EMBL" id="REGW02000013">
    <property type="protein sequence ID" value="KAE8287791.1"/>
    <property type="molecule type" value="Genomic_DNA"/>
</dbReference>
<evidence type="ECO:0000256" key="5">
    <source>
        <dbReference type="ARBA" id="ARBA00023004"/>
    </source>
</evidence>